<dbReference type="STRING" id="701091.M2U5R6"/>
<keyword evidence="4" id="KW-1185">Reference proteome</keyword>
<dbReference type="PANTHER" id="PTHR10622">
    <property type="entry name" value="HET DOMAIN-CONTAINING PROTEIN"/>
    <property type="match status" value="1"/>
</dbReference>
<accession>M2U5R6</accession>
<dbReference type="OMA" id="QENWSEV"/>
<feature type="non-terminal residue" evidence="3">
    <location>
        <position position="303"/>
    </location>
</feature>
<reference evidence="3 4" key="1">
    <citation type="journal article" date="2012" name="PLoS Pathog.">
        <title>Diverse lifestyles and strategies of plant pathogenesis encoded in the genomes of eighteen Dothideomycetes fungi.</title>
        <authorList>
            <person name="Ohm R.A."/>
            <person name="Feau N."/>
            <person name="Henrissat B."/>
            <person name="Schoch C.L."/>
            <person name="Horwitz B.A."/>
            <person name="Barry K.W."/>
            <person name="Condon B.J."/>
            <person name="Copeland A.C."/>
            <person name="Dhillon B."/>
            <person name="Glaser F."/>
            <person name="Hesse C.N."/>
            <person name="Kosti I."/>
            <person name="LaButti K."/>
            <person name="Lindquist E.A."/>
            <person name="Lucas S."/>
            <person name="Salamov A.A."/>
            <person name="Bradshaw R.E."/>
            <person name="Ciuffetti L."/>
            <person name="Hamelin R.C."/>
            <person name="Kema G.H.J."/>
            <person name="Lawrence C."/>
            <person name="Scott J.A."/>
            <person name="Spatafora J.W."/>
            <person name="Turgeon B.G."/>
            <person name="de Wit P.J.G.M."/>
            <person name="Zhong S."/>
            <person name="Goodwin S.B."/>
            <person name="Grigoriev I.V."/>
        </authorList>
    </citation>
    <scope>NUCLEOTIDE SEQUENCE [LARGE SCALE GENOMIC DNA]</scope>
    <source>
        <strain evidence="4">C5 / ATCC 48332 / race O</strain>
    </source>
</reference>
<feature type="domain" description="DUF8212" evidence="2">
    <location>
        <begin position="228"/>
        <end position="253"/>
    </location>
</feature>
<gene>
    <name evidence="3" type="ORF">COCHEDRAFT_1129789</name>
</gene>
<protein>
    <submittedName>
        <fullName evidence="3">Uncharacterized protein</fullName>
    </submittedName>
</protein>
<proteinExistence type="predicted"/>
<sequence length="303" mass="34938">MRLINCSTLELEEFFGSKVPPYAILSHTWGNDEVTFMDLPLYAPATQARAGYQKIEFTCKQAIRDQLKYAWVDTCCIDKRSSSELSEAINSMYAWYRAARRCYAYLSDVVEEYMGEEFRKSRWFTRGWTLQELLAPTEVVFYNCNWHRLGLRLHHSQLISKITGIDEGALGIRRLTWPKNRDMLGAYCVAKKMAWASSRDTTRIEDMAYCLLGMFEINMPLLYGEGDRAFHRLQEEIIRRVNDDSIFAWGPRIDISPGYNCSSHKILASSPKDFTSCRNLEYAENPTIPPTLASLGLTIRLSL</sequence>
<dbReference type="HOGENOM" id="CLU_000288_138_0_1"/>
<evidence type="ECO:0000259" key="1">
    <source>
        <dbReference type="Pfam" id="PF06985"/>
    </source>
</evidence>
<feature type="domain" description="Heterokaryon incompatibility" evidence="1">
    <location>
        <begin position="22"/>
        <end position="113"/>
    </location>
</feature>
<evidence type="ECO:0000313" key="4">
    <source>
        <dbReference type="Proteomes" id="UP000016936"/>
    </source>
</evidence>
<evidence type="ECO:0000313" key="3">
    <source>
        <dbReference type="EMBL" id="EMD93874.1"/>
    </source>
</evidence>
<dbReference type="PANTHER" id="PTHR10622:SF12">
    <property type="entry name" value="HET DOMAIN-CONTAINING PROTEIN"/>
    <property type="match status" value="1"/>
</dbReference>
<dbReference type="Pfam" id="PF06985">
    <property type="entry name" value="HET"/>
    <property type="match status" value="1"/>
</dbReference>
<dbReference type="AlphaFoldDB" id="M2U5R6"/>
<dbReference type="InterPro" id="IPR010730">
    <property type="entry name" value="HET"/>
</dbReference>
<organism evidence="3 4">
    <name type="scientific">Cochliobolus heterostrophus (strain C5 / ATCC 48332 / race O)</name>
    <name type="common">Southern corn leaf blight fungus</name>
    <name type="synonym">Bipolaris maydis</name>
    <dbReference type="NCBI Taxonomy" id="701091"/>
    <lineage>
        <taxon>Eukaryota</taxon>
        <taxon>Fungi</taxon>
        <taxon>Dikarya</taxon>
        <taxon>Ascomycota</taxon>
        <taxon>Pezizomycotina</taxon>
        <taxon>Dothideomycetes</taxon>
        <taxon>Pleosporomycetidae</taxon>
        <taxon>Pleosporales</taxon>
        <taxon>Pleosporineae</taxon>
        <taxon>Pleosporaceae</taxon>
        <taxon>Bipolaris</taxon>
    </lineage>
</organism>
<dbReference type="eggNOG" id="KOG4177">
    <property type="taxonomic scope" value="Eukaryota"/>
</dbReference>
<dbReference type="Pfam" id="PF26640">
    <property type="entry name" value="DUF8212"/>
    <property type="match status" value="1"/>
</dbReference>
<name>M2U5R6_COCH5</name>
<dbReference type="Proteomes" id="UP000016936">
    <property type="component" value="Unassembled WGS sequence"/>
</dbReference>
<dbReference type="OrthoDB" id="674604at2759"/>
<reference evidence="4" key="2">
    <citation type="journal article" date="2013" name="PLoS Genet.">
        <title>Comparative genome structure, secondary metabolite, and effector coding capacity across Cochliobolus pathogens.</title>
        <authorList>
            <person name="Condon B.J."/>
            <person name="Leng Y."/>
            <person name="Wu D."/>
            <person name="Bushley K.E."/>
            <person name="Ohm R.A."/>
            <person name="Otillar R."/>
            <person name="Martin J."/>
            <person name="Schackwitz W."/>
            <person name="Grimwood J."/>
            <person name="MohdZainudin N."/>
            <person name="Xue C."/>
            <person name="Wang R."/>
            <person name="Manning V.A."/>
            <person name="Dhillon B."/>
            <person name="Tu Z.J."/>
            <person name="Steffenson B.J."/>
            <person name="Salamov A."/>
            <person name="Sun H."/>
            <person name="Lowry S."/>
            <person name="LaButti K."/>
            <person name="Han J."/>
            <person name="Copeland A."/>
            <person name="Lindquist E."/>
            <person name="Barry K."/>
            <person name="Schmutz J."/>
            <person name="Baker S.E."/>
            <person name="Ciuffetti L.M."/>
            <person name="Grigoriev I.V."/>
            <person name="Zhong S."/>
            <person name="Turgeon B.G."/>
        </authorList>
    </citation>
    <scope>NUCLEOTIDE SEQUENCE [LARGE SCALE GENOMIC DNA]</scope>
    <source>
        <strain evidence="4">C5 / ATCC 48332 / race O</strain>
    </source>
</reference>
<evidence type="ECO:0000259" key="2">
    <source>
        <dbReference type="Pfam" id="PF26640"/>
    </source>
</evidence>
<dbReference type="EMBL" id="KB445572">
    <property type="protein sequence ID" value="EMD93874.1"/>
    <property type="molecule type" value="Genomic_DNA"/>
</dbReference>
<dbReference type="InterPro" id="IPR058525">
    <property type="entry name" value="DUF8212"/>
</dbReference>